<dbReference type="SUPFAM" id="SSF53756">
    <property type="entry name" value="UDP-Glycosyltransferase/glycogen phosphorylase"/>
    <property type="match status" value="1"/>
</dbReference>
<keyword evidence="3" id="KW-1185">Reference proteome</keyword>
<gene>
    <name evidence="2" type="ORF">SAMN00777080_4978</name>
</gene>
<sequence>MAKFLFTETAVMELIATEGGASGGAAVQTLMWMEGLHHIGHEIFLAKRENDLRPIKPEYQKFHLVSTFNSEKGIKKIRWATYRLPKFYKALKKVKPDFLYESVPGWNSYITALFCKMLGIKHVIRISNDNLLDKRLKNTASTSHQFFLILGLKWSDYILAQNEYQLRKLKKKFPKKPIVKFYNPIKINPEFLSAKKEMKGYFTWIANFRYQKNLKLLYQIATLLPDEEFKIAGVPTKHYDEESKKYVDKLQKLDNVYFMGKLNRSEILPFLANAKFLINTSRYEGFSNTFLEAMNSGTPIISSNLVNPDQIIEKYNLGLIYTDEIALIQKLKNLEMEDYQNMSFSCINYLNQNHDHLLLSKKLVKFLNH</sequence>
<dbReference type="RefSeq" id="WP_084123210.1">
    <property type="nucleotide sequence ID" value="NZ_LT838813.1"/>
</dbReference>
<organism evidence="2 3">
    <name type="scientific">Aquiflexum balticum DSM 16537</name>
    <dbReference type="NCBI Taxonomy" id="758820"/>
    <lineage>
        <taxon>Bacteria</taxon>
        <taxon>Pseudomonadati</taxon>
        <taxon>Bacteroidota</taxon>
        <taxon>Cytophagia</taxon>
        <taxon>Cytophagales</taxon>
        <taxon>Cyclobacteriaceae</taxon>
        <taxon>Aquiflexum</taxon>
    </lineage>
</organism>
<name>A0A1W2HCQ2_9BACT</name>
<evidence type="ECO:0000259" key="1">
    <source>
        <dbReference type="Pfam" id="PF00534"/>
    </source>
</evidence>
<dbReference type="Gene3D" id="3.40.50.2000">
    <property type="entry name" value="Glycogen Phosphorylase B"/>
    <property type="match status" value="2"/>
</dbReference>
<dbReference type="GO" id="GO:0016757">
    <property type="term" value="F:glycosyltransferase activity"/>
    <property type="evidence" value="ECO:0007669"/>
    <property type="project" value="InterPro"/>
</dbReference>
<protein>
    <submittedName>
        <fullName evidence="2">Glycosyltransferase involved in cell wall bisynthesis</fullName>
    </submittedName>
</protein>
<dbReference type="AlphaFoldDB" id="A0A1W2HCQ2"/>
<feature type="domain" description="Glycosyl transferase family 1" evidence="1">
    <location>
        <begin position="194"/>
        <end position="334"/>
    </location>
</feature>
<dbReference type="Pfam" id="PF00534">
    <property type="entry name" value="Glycos_transf_1"/>
    <property type="match status" value="1"/>
</dbReference>
<proteinExistence type="predicted"/>
<evidence type="ECO:0000313" key="2">
    <source>
        <dbReference type="EMBL" id="SMD46296.1"/>
    </source>
</evidence>
<dbReference type="PANTHER" id="PTHR45947:SF3">
    <property type="entry name" value="SULFOQUINOVOSYL TRANSFERASE SQD2"/>
    <property type="match status" value="1"/>
</dbReference>
<dbReference type="STRING" id="758820.SAMN00777080_4978"/>
<dbReference type="Proteomes" id="UP000192333">
    <property type="component" value="Chromosome I"/>
</dbReference>
<dbReference type="EMBL" id="LT838813">
    <property type="protein sequence ID" value="SMD46296.1"/>
    <property type="molecule type" value="Genomic_DNA"/>
</dbReference>
<dbReference type="InterPro" id="IPR001296">
    <property type="entry name" value="Glyco_trans_1"/>
</dbReference>
<dbReference type="InterPro" id="IPR050194">
    <property type="entry name" value="Glycosyltransferase_grp1"/>
</dbReference>
<reference evidence="3" key="1">
    <citation type="submission" date="2017-04" db="EMBL/GenBank/DDBJ databases">
        <authorList>
            <person name="Varghese N."/>
            <person name="Submissions S."/>
        </authorList>
    </citation>
    <scope>NUCLEOTIDE SEQUENCE [LARGE SCALE GENOMIC DNA]</scope>
    <source>
        <strain evidence="3">DSM 16537</strain>
    </source>
</reference>
<dbReference type="OrthoDB" id="1116389at2"/>
<dbReference type="PANTHER" id="PTHR45947">
    <property type="entry name" value="SULFOQUINOVOSYL TRANSFERASE SQD2"/>
    <property type="match status" value="1"/>
</dbReference>
<evidence type="ECO:0000313" key="3">
    <source>
        <dbReference type="Proteomes" id="UP000192333"/>
    </source>
</evidence>
<keyword evidence="2" id="KW-0808">Transferase</keyword>
<accession>A0A1W2HCQ2</accession>